<dbReference type="RefSeq" id="WP_124539132.1">
    <property type="nucleotide sequence ID" value="NZ_QUSW01000001.1"/>
</dbReference>
<feature type="transmembrane region" description="Helical" evidence="5">
    <location>
        <begin position="169"/>
        <end position="190"/>
    </location>
</feature>
<dbReference type="Proteomes" id="UP000267464">
    <property type="component" value="Unassembled WGS sequence"/>
</dbReference>
<evidence type="ECO:0000256" key="5">
    <source>
        <dbReference type="SAM" id="Phobius"/>
    </source>
</evidence>
<dbReference type="OrthoDB" id="8617652at2"/>
<dbReference type="AlphaFoldDB" id="A0A3N7HYE7"/>
<feature type="transmembrane region" description="Helical" evidence="5">
    <location>
        <begin position="255"/>
        <end position="271"/>
    </location>
</feature>
<evidence type="ECO:0000256" key="3">
    <source>
        <dbReference type="ARBA" id="ARBA00022989"/>
    </source>
</evidence>
<feature type="transmembrane region" description="Helical" evidence="5">
    <location>
        <begin position="20"/>
        <end position="40"/>
    </location>
</feature>
<feature type="transmembrane region" description="Helical" evidence="5">
    <location>
        <begin position="310"/>
        <end position="332"/>
    </location>
</feature>
<evidence type="ECO:0000256" key="1">
    <source>
        <dbReference type="ARBA" id="ARBA00004141"/>
    </source>
</evidence>
<feature type="domain" description="Cation/H+ exchanger transmembrane" evidence="6">
    <location>
        <begin position="35"/>
        <end position="389"/>
    </location>
</feature>
<keyword evidence="4 5" id="KW-0472">Membrane</keyword>
<proteinExistence type="predicted"/>
<sequence>MTELTSLVSLDKPLWTLEGLRTAPPVLGLALMMVLAVVLADVLHRYARLPRPLGHMLVGVLASPLVLRLLERTELDAWKPLIDLAIGVLVFELGTRIRPRWLIDNPSLALTCLLEGALAGLAVTFSLNWLGAPMLSAAVAGIVAMSTSPVITLAVLHDVKPRGQVTERLLMMTAVNSVMAMLALKVWHVIAASADHDFVSTSASAVWVVAGSFLLGAVCGLLLDVLGRRVSGTGAIPVLQIALVTIAIILAVQWTLSPLLALLVAGVVARTRMRHGLTVEPQLGSAGAALGVALFLCLGLLLTLDHIGSLWPWVLAIIAARLLGKGLAVAALSRPSGLGWRQSAALIVALQPMSSLAVLLAADTFNWTSQFPGADKSVMQALLAATTLMQLTGPLWTALALKQMAREADAEVVA</sequence>
<comment type="subcellular location">
    <subcellularLocation>
        <location evidence="1">Membrane</location>
        <topology evidence="1">Multi-pass membrane protein</topology>
    </subcellularLocation>
</comment>
<dbReference type="PANTHER" id="PTHR43021">
    <property type="entry name" value="NA(+)/H(+) ANTIPORTER-RELATED"/>
    <property type="match status" value="1"/>
</dbReference>
<dbReference type="Pfam" id="PF00999">
    <property type="entry name" value="Na_H_Exchanger"/>
    <property type="match status" value="1"/>
</dbReference>
<keyword evidence="3 5" id="KW-1133">Transmembrane helix</keyword>
<dbReference type="GO" id="GO:1902600">
    <property type="term" value="P:proton transmembrane transport"/>
    <property type="evidence" value="ECO:0007669"/>
    <property type="project" value="InterPro"/>
</dbReference>
<dbReference type="InterPro" id="IPR006153">
    <property type="entry name" value="Cation/H_exchanger_TM"/>
</dbReference>
<comment type="caution">
    <text evidence="7">The sequence shown here is derived from an EMBL/GenBank/DDBJ whole genome shotgun (WGS) entry which is preliminary data.</text>
</comment>
<reference evidence="7 8" key="2">
    <citation type="submission" date="2018-12" db="EMBL/GenBank/DDBJ databases">
        <title>Rhizobacter gummiphilus sp. nov., a rubber-degrading bacterium isolated from the soil of a botanical garden in Japan.</title>
        <authorList>
            <person name="Shunsuke S.S."/>
        </authorList>
    </citation>
    <scope>NUCLEOTIDE SEQUENCE [LARGE SCALE GENOMIC DNA]</scope>
    <source>
        <strain evidence="7 8">S-16</strain>
    </source>
</reference>
<feature type="transmembrane region" description="Helical" evidence="5">
    <location>
        <begin position="382"/>
        <end position="401"/>
    </location>
</feature>
<evidence type="ECO:0000313" key="7">
    <source>
        <dbReference type="EMBL" id="RQP26446.1"/>
    </source>
</evidence>
<protein>
    <submittedName>
        <fullName evidence="7">Potassium transporter Kef</fullName>
    </submittedName>
</protein>
<evidence type="ECO:0000256" key="2">
    <source>
        <dbReference type="ARBA" id="ARBA00022692"/>
    </source>
</evidence>
<dbReference type="Gene3D" id="1.20.1530.20">
    <property type="match status" value="1"/>
</dbReference>
<feature type="transmembrane region" description="Helical" evidence="5">
    <location>
        <begin position="230"/>
        <end position="249"/>
    </location>
</feature>
<feature type="transmembrane region" description="Helical" evidence="5">
    <location>
        <begin position="283"/>
        <end position="304"/>
    </location>
</feature>
<evidence type="ECO:0000259" key="6">
    <source>
        <dbReference type="Pfam" id="PF00999"/>
    </source>
</evidence>
<reference evidence="7 8" key="1">
    <citation type="submission" date="2018-08" db="EMBL/GenBank/DDBJ databases">
        <authorList>
            <person name="Khan S.A."/>
            <person name="Jeon C.O."/>
            <person name="Chun B.H."/>
            <person name="Jeong S.E."/>
        </authorList>
    </citation>
    <scope>NUCLEOTIDE SEQUENCE [LARGE SCALE GENOMIC DNA]</scope>
    <source>
        <strain evidence="7 8">S-16</strain>
    </source>
</reference>
<dbReference type="PANTHER" id="PTHR43021:SF2">
    <property type="entry name" value="CATION_H+ EXCHANGER DOMAIN-CONTAINING PROTEIN"/>
    <property type="match status" value="1"/>
</dbReference>
<feature type="transmembrane region" description="Helical" evidence="5">
    <location>
        <begin position="135"/>
        <end position="157"/>
    </location>
</feature>
<evidence type="ECO:0000313" key="8">
    <source>
        <dbReference type="Proteomes" id="UP000267464"/>
    </source>
</evidence>
<feature type="transmembrane region" description="Helical" evidence="5">
    <location>
        <begin position="202"/>
        <end position="223"/>
    </location>
</feature>
<keyword evidence="2 5" id="KW-0812">Transmembrane</keyword>
<dbReference type="InterPro" id="IPR038770">
    <property type="entry name" value="Na+/solute_symporter_sf"/>
</dbReference>
<dbReference type="GO" id="GO:0015297">
    <property type="term" value="F:antiporter activity"/>
    <property type="evidence" value="ECO:0007669"/>
    <property type="project" value="InterPro"/>
</dbReference>
<feature type="transmembrane region" description="Helical" evidence="5">
    <location>
        <begin position="107"/>
        <end position="129"/>
    </location>
</feature>
<accession>A0A3N7HYE7</accession>
<evidence type="ECO:0000256" key="4">
    <source>
        <dbReference type="ARBA" id="ARBA00023136"/>
    </source>
</evidence>
<dbReference type="EMBL" id="QUSW01000001">
    <property type="protein sequence ID" value="RQP26446.1"/>
    <property type="molecule type" value="Genomic_DNA"/>
</dbReference>
<dbReference type="GO" id="GO:0016020">
    <property type="term" value="C:membrane"/>
    <property type="evidence" value="ECO:0007669"/>
    <property type="project" value="UniProtKB-SubCell"/>
</dbReference>
<organism evidence="7 8">
    <name type="scientific">Piscinibacter terrae</name>
    <dbReference type="NCBI Taxonomy" id="2496871"/>
    <lineage>
        <taxon>Bacteria</taxon>
        <taxon>Pseudomonadati</taxon>
        <taxon>Pseudomonadota</taxon>
        <taxon>Betaproteobacteria</taxon>
        <taxon>Burkholderiales</taxon>
        <taxon>Sphaerotilaceae</taxon>
        <taxon>Piscinibacter</taxon>
    </lineage>
</organism>
<name>A0A3N7HYE7_9BURK</name>
<feature type="transmembrane region" description="Helical" evidence="5">
    <location>
        <begin position="344"/>
        <end position="362"/>
    </location>
</feature>
<gene>
    <name evidence="7" type="ORF">DZC73_05410</name>
</gene>
<keyword evidence="8" id="KW-1185">Reference proteome</keyword>